<comment type="similarity">
    <text evidence="1 4">Belongs to the D-isomer specific 2-hydroxyacid dehydrogenase family.</text>
</comment>
<proteinExistence type="inferred from homology"/>
<evidence type="ECO:0000256" key="2">
    <source>
        <dbReference type="ARBA" id="ARBA00023002"/>
    </source>
</evidence>
<dbReference type="RefSeq" id="WP_068812515.1">
    <property type="nucleotide sequence ID" value="NZ_BMIY01000001.1"/>
</dbReference>
<gene>
    <name evidence="7" type="primary">hprA</name>
    <name evidence="7" type="ORF">GCM10011403_01260</name>
</gene>
<evidence type="ECO:0000313" key="7">
    <source>
        <dbReference type="EMBL" id="GGG47976.1"/>
    </source>
</evidence>
<dbReference type="Proteomes" id="UP000627715">
    <property type="component" value="Unassembled WGS sequence"/>
</dbReference>
<dbReference type="OrthoDB" id="9805416at2"/>
<dbReference type="GO" id="GO:0016616">
    <property type="term" value="F:oxidoreductase activity, acting on the CH-OH group of donors, NAD or NADP as acceptor"/>
    <property type="evidence" value="ECO:0007669"/>
    <property type="project" value="InterPro"/>
</dbReference>
<dbReference type="PANTHER" id="PTHR43761">
    <property type="entry name" value="D-ISOMER SPECIFIC 2-HYDROXYACID DEHYDROGENASE FAMILY PROTEIN (AFU_ORTHOLOGUE AFUA_1G13630)"/>
    <property type="match status" value="1"/>
</dbReference>
<dbReference type="InterPro" id="IPR006139">
    <property type="entry name" value="D-isomer_2_OHA_DH_cat_dom"/>
</dbReference>
<dbReference type="Gene3D" id="3.40.50.720">
    <property type="entry name" value="NAD(P)-binding Rossmann-like Domain"/>
    <property type="match status" value="2"/>
</dbReference>
<evidence type="ECO:0000259" key="5">
    <source>
        <dbReference type="Pfam" id="PF00389"/>
    </source>
</evidence>
<accession>A0A917GJ92</accession>
<dbReference type="CDD" id="cd12162">
    <property type="entry name" value="2-Hacid_dh_4"/>
    <property type="match status" value="1"/>
</dbReference>
<dbReference type="InterPro" id="IPR036291">
    <property type="entry name" value="NAD(P)-bd_dom_sf"/>
</dbReference>
<dbReference type="GO" id="GO:0051287">
    <property type="term" value="F:NAD binding"/>
    <property type="evidence" value="ECO:0007669"/>
    <property type="project" value="InterPro"/>
</dbReference>
<reference evidence="7" key="2">
    <citation type="submission" date="2020-09" db="EMBL/GenBank/DDBJ databases">
        <authorList>
            <person name="Sun Q."/>
            <person name="Zhou Y."/>
        </authorList>
    </citation>
    <scope>NUCLEOTIDE SEQUENCE</scope>
    <source>
        <strain evidence="7">CGMCC 1.15425</strain>
    </source>
</reference>
<keyword evidence="8" id="KW-1185">Reference proteome</keyword>
<feature type="domain" description="D-isomer specific 2-hydroxyacid dehydrogenase catalytic" evidence="5">
    <location>
        <begin position="14"/>
        <end position="310"/>
    </location>
</feature>
<evidence type="ECO:0000259" key="6">
    <source>
        <dbReference type="Pfam" id="PF02826"/>
    </source>
</evidence>
<dbReference type="Pfam" id="PF02826">
    <property type="entry name" value="2-Hacid_dh_C"/>
    <property type="match status" value="1"/>
</dbReference>
<feature type="domain" description="D-isomer specific 2-hydroxyacid dehydrogenase NAD-binding" evidence="6">
    <location>
        <begin position="107"/>
        <end position="286"/>
    </location>
</feature>
<dbReference type="InterPro" id="IPR029753">
    <property type="entry name" value="D-isomer_DH_CS"/>
</dbReference>
<dbReference type="InterPro" id="IPR006140">
    <property type="entry name" value="D-isomer_DH_NAD-bd"/>
</dbReference>
<reference evidence="7" key="1">
    <citation type="journal article" date="2014" name="Int. J. Syst. Evol. Microbiol.">
        <title>Complete genome sequence of Corynebacterium casei LMG S-19264T (=DSM 44701T), isolated from a smear-ripened cheese.</title>
        <authorList>
            <consortium name="US DOE Joint Genome Institute (JGI-PGF)"/>
            <person name="Walter F."/>
            <person name="Albersmeier A."/>
            <person name="Kalinowski J."/>
            <person name="Ruckert C."/>
        </authorList>
    </citation>
    <scope>NUCLEOTIDE SEQUENCE</scope>
    <source>
        <strain evidence="7">CGMCC 1.15425</strain>
    </source>
</reference>
<organism evidence="7 8">
    <name type="scientific">Pseudohongiella nitratireducens</name>
    <dbReference type="NCBI Taxonomy" id="1768907"/>
    <lineage>
        <taxon>Bacteria</taxon>
        <taxon>Pseudomonadati</taxon>
        <taxon>Pseudomonadota</taxon>
        <taxon>Gammaproteobacteria</taxon>
        <taxon>Pseudomonadales</taxon>
        <taxon>Pseudohongiellaceae</taxon>
        <taxon>Pseudohongiella</taxon>
    </lineage>
</organism>
<dbReference type="EMBL" id="BMIY01000001">
    <property type="protein sequence ID" value="GGG47976.1"/>
    <property type="molecule type" value="Genomic_DNA"/>
</dbReference>
<dbReference type="Pfam" id="PF00389">
    <property type="entry name" value="2-Hacid_dh"/>
    <property type="match status" value="1"/>
</dbReference>
<evidence type="ECO:0000313" key="8">
    <source>
        <dbReference type="Proteomes" id="UP000627715"/>
    </source>
</evidence>
<evidence type="ECO:0000256" key="4">
    <source>
        <dbReference type="RuleBase" id="RU003719"/>
    </source>
</evidence>
<protein>
    <submittedName>
        <fullName evidence="7">Glycerate dehydrogenase</fullName>
    </submittedName>
</protein>
<dbReference type="SUPFAM" id="SSF52283">
    <property type="entry name" value="Formate/glycerate dehydrogenase catalytic domain-like"/>
    <property type="match status" value="1"/>
</dbReference>
<keyword evidence="3" id="KW-0520">NAD</keyword>
<dbReference type="PROSITE" id="PS00671">
    <property type="entry name" value="D_2_HYDROXYACID_DH_3"/>
    <property type="match status" value="1"/>
</dbReference>
<dbReference type="InterPro" id="IPR050418">
    <property type="entry name" value="D-iso_2-hydroxyacid_DH_PdxB"/>
</dbReference>
<dbReference type="PROSITE" id="PS00670">
    <property type="entry name" value="D_2_HYDROXYACID_DH_2"/>
    <property type="match status" value="1"/>
</dbReference>
<dbReference type="AlphaFoldDB" id="A0A917GJ92"/>
<dbReference type="PANTHER" id="PTHR43761:SF1">
    <property type="entry name" value="D-ISOMER SPECIFIC 2-HYDROXYACID DEHYDROGENASE CATALYTIC DOMAIN-CONTAINING PROTEIN-RELATED"/>
    <property type="match status" value="1"/>
</dbReference>
<evidence type="ECO:0000256" key="3">
    <source>
        <dbReference type="ARBA" id="ARBA00023027"/>
    </source>
</evidence>
<name>A0A917GJ92_9GAMM</name>
<comment type="caution">
    <text evidence="7">The sequence shown here is derived from an EMBL/GenBank/DDBJ whole genome shotgun (WGS) entry which is preliminary data.</text>
</comment>
<keyword evidence="2 4" id="KW-0560">Oxidoreductase</keyword>
<sequence>MKAVILDAETLGSDVDLSPLEAQLTGLHCYARTEPENVLSRLQGADIAISNKVVLDQAVLAQLPDLKLICVLATGTNNVDGKAAAEQGIEVSNVVAYGSDSVAQHTLMLTLYLAGQQPRYQREIRQGHWQKSPQFCLMQYPTLQLSGKSAVIVGQGELGTRVASLYEAFGMKVSFAARPGKTDDKRQPLDKLVQSADVISLHCPLTAETNELINASLLSKTKRGCLLVNCARGGLINEADALKALREGILAGLAVDVLNQEPPRGGHIFLDAMQEDLNLIVTPHHAWISPEARQTVVQKTAENVTRFLATYRGR</sequence>
<dbReference type="SUPFAM" id="SSF51735">
    <property type="entry name" value="NAD(P)-binding Rossmann-fold domains"/>
    <property type="match status" value="1"/>
</dbReference>
<evidence type="ECO:0000256" key="1">
    <source>
        <dbReference type="ARBA" id="ARBA00005854"/>
    </source>
</evidence>